<dbReference type="RefSeq" id="WP_126505035.1">
    <property type="nucleotide sequence ID" value="NZ_RXNV01000002.1"/>
</dbReference>
<dbReference type="PANTHER" id="PTHR45458">
    <property type="entry name" value="SHORT-CHAIN DEHYDROGENASE/REDUCTASE SDR"/>
    <property type="match status" value="1"/>
</dbReference>
<keyword evidence="3" id="KW-1185">Reference proteome</keyword>
<dbReference type="OrthoDB" id="5786478at2"/>
<dbReference type="Pfam" id="PF00106">
    <property type="entry name" value="adh_short"/>
    <property type="match status" value="1"/>
</dbReference>
<evidence type="ECO:0000256" key="1">
    <source>
        <dbReference type="RuleBase" id="RU000363"/>
    </source>
</evidence>
<name>A0A431WDS8_9GAMM</name>
<accession>A0A431WDS8</accession>
<dbReference type="Proteomes" id="UP000282060">
    <property type="component" value="Unassembled WGS sequence"/>
</dbReference>
<comment type="caution">
    <text evidence="2">The sequence shown here is derived from an EMBL/GenBank/DDBJ whole genome shotgun (WGS) entry which is preliminary data.</text>
</comment>
<proteinExistence type="inferred from homology"/>
<dbReference type="PRINTS" id="PR00081">
    <property type="entry name" value="GDHRDH"/>
</dbReference>
<dbReference type="EMBL" id="RXNV01000002">
    <property type="protein sequence ID" value="RTR33481.1"/>
    <property type="molecule type" value="Genomic_DNA"/>
</dbReference>
<dbReference type="PRINTS" id="PR00080">
    <property type="entry name" value="SDRFAMILY"/>
</dbReference>
<organism evidence="2 3">
    <name type="scientific">Shewanella atlantica</name>
    <dbReference type="NCBI Taxonomy" id="271099"/>
    <lineage>
        <taxon>Bacteria</taxon>
        <taxon>Pseudomonadati</taxon>
        <taxon>Pseudomonadota</taxon>
        <taxon>Gammaproteobacteria</taxon>
        <taxon>Alteromonadales</taxon>
        <taxon>Shewanellaceae</taxon>
        <taxon>Shewanella</taxon>
    </lineage>
</organism>
<dbReference type="InterPro" id="IPR036291">
    <property type="entry name" value="NAD(P)-bd_dom_sf"/>
</dbReference>
<dbReference type="PANTHER" id="PTHR45458:SF1">
    <property type="entry name" value="SHORT CHAIN DEHYDROGENASE"/>
    <property type="match status" value="1"/>
</dbReference>
<dbReference type="AlphaFoldDB" id="A0A431WDS8"/>
<sequence>MAKHLFITGANRGIGLTLVQHYLADGWLVTACCREPEQAEELQSLLEDNEGLSIFQLDVTDYEGVDELAENLADEPIDLLINNAGYYGPKGSGFGGTDVEEWRQVMEINTIAPLKIAEAFCANLALAENGVYAAISSKMGSMGDNASGGSYIYRSSKAALNSVVKSLSIDLQPEGTSVVAIHPGWVQTAMGGPNALITTDESVTGIKQFLDGLSTKHNGGFYDFKGNEIAW</sequence>
<dbReference type="Gene3D" id="3.40.50.720">
    <property type="entry name" value="NAD(P)-binding Rossmann-like Domain"/>
    <property type="match status" value="1"/>
</dbReference>
<gene>
    <name evidence="2" type="ORF">EKG39_07055</name>
</gene>
<dbReference type="GO" id="GO:0016616">
    <property type="term" value="F:oxidoreductase activity, acting on the CH-OH group of donors, NAD or NADP as acceptor"/>
    <property type="evidence" value="ECO:0007669"/>
    <property type="project" value="TreeGrafter"/>
</dbReference>
<evidence type="ECO:0000313" key="2">
    <source>
        <dbReference type="EMBL" id="RTR33481.1"/>
    </source>
</evidence>
<comment type="similarity">
    <text evidence="1">Belongs to the short-chain dehydrogenases/reductases (SDR) family.</text>
</comment>
<dbReference type="SUPFAM" id="SSF51735">
    <property type="entry name" value="NAD(P)-binding Rossmann-fold domains"/>
    <property type="match status" value="1"/>
</dbReference>
<evidence type="ECO:0000313" key="3">
    <source>
        <dbReference type="Proteomes" id="UP000282060"/>
    </source>
</evidence>
<protein>
    <submittedName>
        <fullName evidence="2">SDR family oxidoreductase</fullName>
    </submittedName>
</protein>
<dbReference type="CDD" id="cd05325">
    <property type="entry name" value="carb_red_sniffer_like_SDR_c"/>
    <property type="match status" value="1"/>
</dbReference>
<dbReference type="InterPro" id="IPR002347">
    <property type="entry name" value="SDR_fam"/>
</dbReference>
<reference evidence="2 3" key="1">
    <citation type="submission" date="2018-12" db="EMBL/GenBank/DDBJ databases">
        <authorList>
            <person name="Yu L."/>
        </authorList>
    </citation>
    <scope>NUCLEOTIDE SEQUENCE [LARGE SCALE GENOMIC DNA]</scope>
    <source>
        <strain evidence="2 3">HAW-EB5</strain>
    </source>
</reference>
<dbReference type="InterPro" id="IPR052184">
    <property type="entry name" value="SDR_enzymes"/>
</dbReference>